<reference evidence="4 5" key="1">
    <citation type="submission" date="2017-03" db="EMBL/GenBank/DDBJ databases">
        <title>Genome sequence of Clostridium oryzae DSM 28571.</title>
        <authorList>
            <person name="Poehlein A."/>
            <person name="Daniel R."/>
        </authorList>
    </citation>
    <scope>NUCLEOTIDE SEQUENCE [LARGE SCALE GENOMIC DNA]</scope>
    <source>
        <strain evidence="4 5">DSM 28571</strain>
    </source>
</reference>
<feature type="region of interest" description="Disordered" evidence="1">
    <location>
        <begin position="50"/>
        <end position="81"/>
    </location>
</feature>
<dbReference type="STRING" id="1450648.CLORY_09310"/>
<dbReference type="InterPro" id="IPR036680">
    <property type="entry name" value="SPOR-like_sf"/>
</dbReference>
<evidence type="ECO:0000313" key="4">
    <source>
        <dbReference type="EMBL" id="OPJ63747.1"/>
    </source>
</evidence>
<dbReference type="Proteomes" id="UP000190080">
    <property type="component" value="Unassembled WGS sequence"/>
</dbReference>
<dbReference type="GO" id="GO:0042834">
    <property type="term" value="F:peptidoglycan binding"/>
    <property type="evidence" value="ECO:0007669"/>
    <property type="project" value="InterPro"/>
</dbReference>
<feature type="transmembrane region" description="Helical" evidence="2">
    <location>
        <begin position="20"/>
        <end position="41"/>
    </location>
</feature>
<feature type="compositionally biased region" description="Polar residues" evidence="1">
    <location>
        <begin position="69"/>
        <end position="81"/>
    </location>
</feature>
<dbReference type="AlphaFoldDB" id="A0A1V4IWF3"/>
<protein>
    <recommendedName>
        <fullName evidence="3">SPOR domain-containing protein</fullName>
    </recommendedName>
</protein>
<dbReference type="Pfam" id="PF05036">
    <property type="entry name" value="SPOR"/>
    <property type="match status" value="1"/>
</dbReference>
<dbReference type="InterPro" id="IPR007730">
    <property type="entry name" value="SPOR-like_dom"/>
</dbReference>
<name>A0A1V4IWF3_9CLOT</name>
<accession>A0A1V4IWF3</accession>
<dbReference type="SUPFAM" id="SSF110997">
    <property type="entry name" value="Sporulation related repeat"/>
    <property type="match status" value="1"/>
</dbReference>
<keyword evidence="2" id="KW-0812">Transmembrane</keyword>
<organism evidence="4 5">
    <name type="scientific">Clostridium oryzae</name>
    <dbReference type="NCBI Taxonomy" id="1450648"/>
    <lineage>
        <taxon>Bacteria</taxon>
        <taxon>Bacillati</taxon>
        <taxon>Bacillota</taxon>
        <taxon>Clostridia</taxon>
        <taxon>Eubacteriales</taxon>
        <taxon>Clostridiaceae</taxon>
        <taxon>Clostridium</taxon>
    </lineage>
</organism>
<evidence type="ECO:0000256" key="2">
    <source>
        <dbReference type="SAM" id="Phobius"/>
    </source>
</evidence>
<sequence length="254" mass="29487">MRYTRYDYRRKRNTYIPMPLIFISLIVLAFFIGSIIFNLFIKSPTESNVKRAVPTSSSNKTDIKKTTETKSSNQGASTSNTAPVQSEKYSFIVVQAGYFAKKGNAKAIQKDLKKILNPFTIKEDGKYRVLCGIYNTEDYNKILKRLKGKKITTAKVTYNISIKDNTTKLIAEMIKGNLKILMEFVKADVKFKTKEYVKWANGLKHAEKNSSNYKFYKSYKLYINKMPKEMKKDNCEDNYIYIYKMLKEISKTSK</sequence>
<evidence type="ECO:0000313" key="5">
    <source>
        <dbReference type="Proteomes" id="UP000190080"/>
    </source>
</evidence>
<feature type="domain" description="SPOR" evidence="3">
    <location>
        <begin position="91"/>
        <end position="149"/>
    </location>
</feature>
<proteinExistence type="predicted"/>
<dbReference type="RefSeq" id="WP_079422364.1">
    <property type="nucleotide sequence ID" value="NZ_MZGV01000007.1"/>
</dbReference>
<evidence type="ECO:0000256" key="1">
    <source>
        <dbReference type="SAM" id="MobiDB-lite"/>
    </source>
</evidence>
<dbReference type="OrthoDB" id="1936130at2"/>
<dbReference type="EMBL" id="MZGV01000007">
    <property type="protein sequence ID" value="OPJ63747.1"/>
    <property type="molecule type" value="Genomic_DNA"/>
</dbReference>
<keyword evidence="2" id="KW-0472">Membrane</keyword>
<evidence type="ECO:0000259" key="3">
    <source>
        <dbReference type="Pfam" id="PF05036"/>
    </source>
</evidence>
<keyword evidence="5" id="KW-1185">Reference proteome</keyword>
<keyword evidence="2" id="KW-1133">Transmembrane helix</keyword>
<dbReference type="Gene3D" id="3.30.70.1070">
    <property type="entry name" value="Sporulation related repeat"/>
    <property type="match status" value="1"/>
</dbReference>
<gene>
    <name evidence="4" type="ORF">CLORY_09310</name>
</gene>
<comment type="caution">
    <text evidence="4">The sequence shown here is derived from an EMBL/GenBank/DDBJ whole genome shotgun (WGS) entry which is preliminary data.</text>
</comment>